<feature type="compositionally biased region" description="Polar residues" evidence="1">
    <location>
        <begin position="67"/>
        <end position="76"/>
    </location>
</feature>
<feature type="region of interest" description="Disordered" evidence="1">
    <location>
        <begin position="1"/>
        <end position="83"/>
    </location>
</feature>
<evidence type="ECO:0000313" key="3">
    <source>
        <dbReference type="Proteomes" id="UP001152799"/>
    </source>
</evidence>
<keyword evidence="3" id="KW-1185">Reference proteome</keyword>
<evidence type="ECO:0000313" key="2">
    <source>
        <dbReference type="EMBL" id="CAG9761404.1"/>
    </source>
</evidence>
<dbReference type="AlphaFoldDB" id="A0A9N9QEK9"/>
<feature type="compositionally biased region" description="Polar residues" evidence="1">
    <location>
        <begin position="23"/>
        <end position="57"/>
    </location>
</feature>
<protein>
    <submittedName>
        <fullName evidence="2">Uncharacterized protein</fullName>
    </submittedName>
</protein>
<reference evidence="2" key="1">
    <citation type="submission" date="2022-01" db="EMBL/GenBank/DDBJ databases">
        <authorList>
            <person name="King R."/>
        </authorList>
    </citation>
    <scope>NUCLEOTIDE SEQUENCE</scope>
</reference>
<gene>
    <name evidence="2" type="ORF">CEUTPL_LOCUS2109</name>
</gene>
<accession>A0A9N9QEK9</accession>
<feature type="compositionally biased region" description="Basic and acidic residues" evidence="1">
    <location>
        <begin position="1"/>
        <end position="15"/>
    </location>
</feature>
<organism evidence="2 3">
    <name type="scientific">Ceutorhynchus assimilis</name>
    <name type="common">cabbage seed weevil</name>
    <dbReference type="NCBI Taxonomy" id="467358"/>
    <lineage>
        <taxon>Eukaryota</taxon>
        <taxon>Metazoa</taxon>
        <taxon>Ecdysozoa</taxon>
        <taxon>Arthropoda</taxon>
        <taxon>Hexapoda</taxon>
        <taxon>Insecta</taxon>
        <taxon>Pterygota</taxon>
        <taxon>Neoptera</taxon>
        <taxon>Endopterygota</taxon>
        <taxon>Coleoptera</taxon>
        <taxon>Polyphaga</taxon>
        <taxon>Cucujiformia</taxon>
        <taxon>Curculionidae</taxon>
        <taxon>Ceutorhynchinae</taxon>
        <taxon>Ceutorhynchus</taxon>
    </lineage>
</organism>
<dbReference type="EMBL" id="OU892286">
    <property type="protein sequence ID" value="CAG9761404.1"/>
    <property type="molecule type" value="Genomic_DNA"/>
</dbReference>
<name>A0A9N9QEK9_9CUCU</name>
<sequence>MDKLSRPSNSDEHQPLKVIPGSSRCNNSRLLPLNSPRNNVSERILTSTLTEGTCSDSNPERIPRSSVGESTPQGISTPGRRQPLPELNEKILQVLYEVREQNSQILNVLQKKNSFLYTIFM</sequence>
<evidence type="ECO:0000256" key="1">
    <source>
        <dbReference type="SAM" id="MobiDB-lite"/>
    </source>
</evidence>
<proteinExistence type="predicted"/>
<dbReference type="Proteomes" id="UP001152799">
    <property type="component" value="Chromosome 10"/>
</dbReference>